<keyword evidence="2" id="KW-0472">Membrane</keyword>
<dbReference type="RefSeq" id="XP_001013926.2">
    <property type="nucleotide sequence ID" value="XM_001013926.2"/>
</dbReference>
<gene>
    <name evidence="2" type="ORF">TTHERM_00653740</name>
</gene>
<accession>Q23B03</accession>
<protein>
    <submittedName>
        <fullName evidence="2">Transmembrane protein, putative</fullName>
    </submittedName>
</protein>
<dbReference type="KEGG" id="tet:TTHERM_00653740"/>
<feature type="signal peptide" evidence="1">
    <location>
        <begin position="1"/>
        <end position="23"/>
    </location>
</feature>
<reference evidence="3" key="1">
    <citation type="journal article" date="2006" name="PLoS Biol.">
        <title>Macronuclear genome sequence of the ciliate Tetrahymena thermophila, a model eukaryote.</title>
        <authorList>
            <person name="Eisen J.A."/>
            <person name="Coyne R.S."/>
            <person name="Wu M."/>
            <person name="Wu D."/>
            <person name="Thiagarajan M."/>
            <person name="Wortman J.R."/>
            <person name="Badger J.H."/>
            <person name="Ren Q."/>
            <person name="Amedeo P."/>
            <person name="Jones K.M."/>
            <person name="Tallon L.J."/>
            <person name="Delcher A.L."/>
            <person name="Salzberg S.L."/>
            <person name="Silva J.C."/>
            <person name="Haas B.J."/>
            <person name="Majoros W.H."/>
            <person name="Farzad M."/>
            <person name="Carlton J.M."/>
            <person name="Smith R.K. Jr."/>
            <person name="Garg J."/>
            <person name="Pearlman R.E."/>
            <person name="Karrer K.M."/>
            <person name="Sun L."/>
            <person name="Manning G."/>
            <person name="Elde N.C."/>
            <person name="Turkewitz A.P."/>
            <person name="Asai D.J."/>
            <person name="Wilkes D.E."/>
            <person name="Wang Y."/>
            <person name="Cai H."/>
            <person name="Collins K."/>
            <person name="Stewart B.A."/>
            <person name="Lee S.R."/>
            <person name="Wilamowska K."/>
            <person name="Weinberg Z."/>
            <person name="Ruzzo W.L."/>
            <person name="Wloga D."/>
            <person name="Gaertig J."/>
            <person name="Frankel J."/>
            <person name="Tsao C.-C."/>
            <person name="Gorovsky M.A."/>
            <person name="Keeling P.J."/>
            <person name="Waller R.F."/>
            <person name="Patron N.J."/>
            <person name="Cherry J.M."/>
            <person name="Stover N.A."/>
            <person name="Krieger C.J."/>
            <person name="del Toro C."/>
            <person name="Ryder H.F."/>
            <person name="Williamson S.C."/>
            <person name="Barbeau R.A."/>
            <person name="Hamilton E.P."/>
            <person name="Orias E."/>
        </authorList>
    </citation>
    <scope>NUCLEOTIDE SEQUENCE [LARGE SCALE GENOMIC DNA]</scope>
    <source>
        <strain evidence="3">SB210</strain>
    </source>
</reference>
<evidence type="ECO:0000313" key="3">
    <source>
        <dbReference type="Proteomes" id="UP000009168"/>
    </source>
</evidence>
<evidence type="ECO:0000313" key="2">
    <source>
        <dbReference type="EMBL" id="EAR93681.2"/>
    </source>
</evidence>
<keyword evidence="3" id="KW-1185">Reference proteome</keyword>
<keyword evidence="1" id="KW-0732">Signal</keyword>
<sequence length="336" mass="39298">MKRIIVFALTLSIVYCSIQFTSATYNTINKSFNILLDEQFKALMNIDTIGEIKIQFDITTQITYFTSPECSTCKLYANENQITLYKCQSKNNCVKIREFDGLQLDGNYILSGDIIAIPMILDGTIFYLEEVYHIKQIVPLLQNPQAYLSQKIGLLMKSDGEDFKKMTISNIYTSLFDQGKIDKISYSLYYADSNYHLTFPGYDTKLQYQPFYDVVTGYHQLYETKTYLTSSVNLNFSDQQIVDSVILYIDPTFEDSMLVLNESIFEGFKKAREIMEYKENYYTFKILFEKDVNELKLGKRIFKKFLYYVHEDKYGQYIYSLTQLKPQKALRSGIQN</sequence>
<dbReference type="HOGENOM" id="CLU_706952_0_0_1"/>
<feature type="chain" id="PRO_5004201489" evidence="1">
    <location>
        <begin position="24"/>
        <end position="336"/>
    </location>
</feature>
<dbReference type="GeneID" id="7842216"/>
<evidence type="ECO:0000256" key="1">
    <source>
        <dbReference type="SAM" id="SignalP"/>
    </source>
</evidence>
<dbReference type="EMBL" id="GG662720">
    <property type="protein sequence ID" value="EAR93681.2"/>
    <property type="molecule type" value="Genomic_DNA"/>
</dbReference>
<keyword evidence="2" id="KW-0812">Transmembrane</keyword>
<dbReference type="Proteomes" id="UP000009168">
    <property type="component" value="Unassembled WGS sequence"/>
</dbReference>
<name>Q23B03_TETTS</name>
<dbReference type="InParanoid" id="Q23B03"/>
<dbReference type="AlphaFoldDB" id="Q23B03"/>
<proteinExistence type="predicted"/>
<organism evidence="2 3">
    <name type="scientific">Tetrahymena thermophila (strain SB210)</name>
    <dbReference type="NCBI Taxonomy" id="312017"/>
    <lineage>
        <taxon>Eukaryota</taxon>
        <taxon>Sar</taxon>
        <taxon>Alveolata</taxon>
        <taxon>Ciliophora</taxon>
        <taxon>Intramacronucleata</taxon>
        <taxon>Oligohymenophorea</taxon>
        <taxon>Hymenostomatida</taxon>
        <taxon>Tetrahymenina</taxon>
        <taxon>Tetrahymenidae</taxon>
        <taxon>Tetrahymena</taxon>
    </lineage>
</organism>